<evidence type="ECO:0000313" key="1">
    <source>
        <dbReference type="EMBL" id="CAG8277571.1"/>
    </source>
</evidence>
<dbReference type="AlphaFoldDB" id="A0A9W4IBR1"/>
<dbReference type="EMBL" id="CAJVNV010000617">
    <property type="protein sequence ID" value="CAG8277571.1"/>
    <property type="molecule type" value="Genomic_DNA"/>
</dbReference>
<accession>A0A9W4IBR1</accession>
<dbReference type="OrthoDB" id="1470350at2759"/>
<proteinExistence type="predicted"/>
<reference evidence="1" key="1">
    <citation type="submission" date="2021-07" db="EMBL/GenBank/DDBJ databases">
        <authorList>
            <person name="Branca A.L. A."/>
        </authorList>
    </citation>
    <scope>NUCLEOTIDE SEQUENCE</scope>
</reference>
<dbReference type="Proteomes" id="UP001153461">
    <property type="component" value="Unassembled WGS sequence"/>
</dbReference>
<comment type="caution">
    <text evidence="1">The sequence shown here is derived from an EMBL/GenBank/DDBJ whole genome shotgun (WGS) entry which is preliminary data.</text>
</comment>
<name>A0A9W4IBR1_PENNA</name>
<protein>
    <submittedName>
        <fullName evidence="1">Uncharacterized protein</fullName>
    </submittedName>
</protein>
<sequence>MPEYSPWEEKERSLRRWMECEHEPGCPYPRSIFSLTRNSQHPEYSVTHETVWLDSIWDTCLYPLDLPDELNKIEIWNRQGPPVGWEGRTGPGVVFLDWIRRSRRSNAPHMSEFTKAAYEMDIPLNSLRYVFVTDISETDTVRCVRDEVYSSEGLPYPSNEQVTWGPSSEFDALLGTTMGRVVAALIMCAWGQGKKQIARVVTFHDGEYLQRLNMRFDIEDI</sequence>
<organism evidence="1 2">
    <name type="scientific">Penicillium nalgiovense</name>
    <dbReference type="NCBI Taxonomy" id="60175"/>
    <lineage>
        <taxon>Eukaryota</taxon>
        <taxon>Fungi</taxon>
        <taxon>Dikarya</taxon>
        <taxon>Ascomycota</taxon>
        <taxon>Pezizomycotina</taxon>
        <taxon>Eurotiomycetes</taxon>
        <taxon>Eurotiomycetidae</taxon>
        <taxon>Eurotiales</taxon>
        <taxon>Aspergillaceae</taxon>
        <taxon>Penicillium</taxon>
    </lineage>
</organism>
<gene>
    <name evidence="1" type="ORF">PNAL_LOCUS9323</name>
</gene>
<evidence type="ECO:0000313" key="2">
    <source>
        <dbReference type="Proteomes" id="UP001153461"/>
    </source>
</evidence>